<name>A0ABT5FGA4_9GAMM</name>
<protein>
    <recommendedName>
        <fullName evidence="1">Glycoside hydrolase GH146 substrate-binding domain-containing protein</fullName>
    </recommendedName>
</protein>
<feature type="domain" description="Glycoside hydrolase GH146 substrate-binding" evidence="1">
    <location>
        <begin position="72"/>
        <end position="204"/>
    </location>
</feature>
<dbReference type="RefSeq" id="WP_272182606.1">
    <property type="nucleotide sequence ID" value="NZ_JAQOMS010000002.1"/>
</dbReference>
<comment type="caution">
    <text evidence="2">The sequence shown here is derived from an EMBL/GenBank/DDBJ whole genome shotgun (WGS) entry which is preliminary data.</text>
</comment>
<dbReference type="InterPro" id="IPR046544">
    <property type="entry name" value="GH146_SB_dom"/>
</dbReference>
<evidence type="ECO:0000259" key="1">
    <source>
        <dbReference type="Pfam" id="PF20620"/>
    </source>
</evidence>
<organism evidence="2 3">
    <name type="scientific">Psychrosphaera algicola</name>
    <dbReference type="NCBI Taxonomy" id="3023714"/>
    <lineage>
        <taxon>Bacteria</taxon>
        <taxon>Pseudomonadati</taxon>
        <taxon>Pseudomonadota</taxon>
        <taxon>Gammaproteobacteria</taxon>
        <taxon>Alteromonadales</taxon>
        <taxon>Pseudoalteromonadaceae</taxon>
        <taxon>Psychrosphaera</taxon>
    </lineage>
</organism>
<sequence length="263" mass="30524">MAGITRIPGSLAFRVDKHIATVENANESMATTLIPFYSLHDSRHQVYWPQLDKQKFDAYAKKVKKQALQDAELAAKTIDKVTPSQQQPEVEHEFKGDNTRAGVNNGHHWRDAFGWFSYKLSNKDLNAELLRIEYFKHDINRRFVIEVNGELLAEVDLKPHSSQDDFYYIDYPLTQTMKEAKTLELKFHAKPESIAGGIYGIRLMSHPNSIKIQINDKGCRNAAFFTPRKTQSYFHNNSMPWLWPLFFTLKTDSILHYKFSVIR</sequence>
<gene>
    <name evidence="2" type="ORF">PN838_14270</name>
</gene>
<proteinExistence type="predicted"/>
<dbReference type="EMBL" id="JAQOMS010000002">
    <property type="protein sequence ID" value="MDC2889730.1"/>
    <property type="molecule type" value="Genomic_DNA"/>
</dbReference>
<reference evidence="2 3" key="1">
    <citation type="submission" date="2023-01" db="EMBL/GenBank/DDBJ databases">
        <title>Psychrosphaera sp. nov., isolated from marine algae.</title>
        <authorList>
            <person name="Bayburt H."/>
            <person name="Choi B.J."/>
            <person name="Kim J.M."/>
            <person name="Choi D.G."/>
            <person name="Jeon C.O."/>
        </authorList>
    </citation>
    <scope>NUCLEOTIDE SEQUENCE [LARGE SCALE GENOMIC DNA]</scope>
    <source>
        <strain evidence="2 3">G1-22</strain>
    </source>
</reference>
<evidence type="ECO:0000313" key="2">
    <source>
        <dbReference type="EMBL" id="MDC2889730.1"/>
    </source>
</evidence>
<dbReference type="Pfam" id="PF20620">
    <property type="entry name" value="DUF6805"/>
    <property type="match status" value="1"/>
</dbReference>
<keyword evidence="3" id="KW-1185">Reference proteome</keyword>
<accession>A0ABT5FGA4</accession>
<dbReference type="Proteomes" id="UP001528411">
    <property type="component" value="Unassembled WGS sequence"/>
</dbReference>
<evidence type="ECO:0000313" key="3">
    <source>
        <dbReference type="Proteomes" id="UP001528411"/>
    </source>
</evidence>